<evidence type="ECO:0000256" key="5">
    <source>
        <dbReference type="ARBA" id="ARBA00023274"/>
    </source>
</evidence>
<evidence type="ECO:0000256" key="7">
    <source>
        <dbReference type="ARBA" id="ARBA00039335"/>
    </source>
</evidence>
<comment type="function">
    <text evidence="6">Component of the mitochondrial ribosome (mitoribosome), a dedicated translation machinery responsible for the synthesis of mitochondrial genome-encoded proteins, including at least some of the essential transmembrane subunits of the mitochondrial respiratory chain. The mitoribosomes are attached to the mitochondrial inner membrane and translation products are cotranslationally integrated into the membrane.</text>
</comment>
<dbReference type="SUPFAM" id="SSF54768">
    <property type="entry name" value="dsRNA-binding domain-like"/>
    <property type="match status" value="1"/>
</dbReference>
<dbReference type="InterPro" id="IPR005324">
    <property type="entry name" value="Ribosomal_uS5_C"/>
</dbReference>
<evidence type="ECO:0000256" key="3">
    <source>
        <dbReference type="ARBA" id="ARBA00022980"/>
    </source>
</evidence>
<keyword evidence="4" id="KW-0496">Mitochondrion</keyword>
<evidence type="ECO:0000256" key="10">
    <source>
        <dbReference type="SAM" id="MobiDB-lite"/>
    </source>
</evidence>
<evidence type="ECO:0000256" key="9">
    <source>
        <dbReference type="RuleBase" id="RU003823"/>
    </source>
</evidence>
<evidence type="ECO:0000256" key="6">
    <source>
        <dbReference type="ARBA" id="ARBA00037226"/>
    </source>
</evidence>
<dbReference type="Gene3D" id="3.30.160.20">
    <property type="match status" value="1"/>
</dbReference>
<keyword evidence="5 8" id="KW-0687">Ribonucleoprotein</keyword>
<evidence type="ECO:0000259" key="11">
    <source>
        <dbReference type="PROSITE" id="PS50881"/>
    </source>
</evidence>
<keyword evidence="13" id="KW-1185">Reference proteome</keyword>
<dbReference type="Gene3D" id="3.30.230.10">
    <property type="match status" value="1"/>
</dbReference>
<evidence type="ECO:0000313" key="12">
    <source>
        <dbReference type="EMBL" id="OCL11135.1"/>
    </source>
</evidence>
<accession>A0A8E2JVF0</accession>
<dbReference type="InterPro" id="IPR013810">
    <property type="entry name" value="Ribosomal_uS5_N"/>
</dbReference>
<evidence type="ECO:0000256" key="8">
    <source>
        <dbReference type="PROSITE-ProRule" id="PRU00268"/>
    </source>
</evidence>
<dbReference type="InterPro" id="IPR000851">
    <property type="entry name" value="Ribosomal_uS5"/>
</dbReference>
<dbReference type="GO" id="GO:0003723">
    <property type="term" value="F:RNA binding"/>
    <property type="evidence" value="ECO:0007669"/>
    <property type="project" value="InterPro"/>
</dbReference>
<comment type="similarity">
    <text evidence="2 9">Belongs to the universal ribosomal protein uS5 family.</text>
</comment>
<feature type="region of interest" description="Disordered" evidence="10">
    <location>
        <begin position="15"/>
        <end position="43"/>
    </location>
</feature>
<dbReference type="PANTHER" id="PTHR48277:SF1">
    <property type="entry name" value="MITOCHONDRIAL RIBOSOMAL PROTEIN S5"/>
    <property type="match status" value="1"/>
</dbReference>
<dbReference type="OrthoDB" id="309483at2759"/>
<evidence type="ECO:0000256" key="2">
    <source>
        <dbReference type="ARBA" id="ARBA00008945"/>
    </source>
</evidence>
<dbReference type="PANTHER" id="PTHR48277">
    <property type="entry name" value="MITOCHONDRIAL RIBOSOMAL PROTEIN S5"/>
    <property type="match status" value="1"/>
</dbReference>
<evidence type="ECO:0000256" key="1">
    <source>
        <dbReference type="ARBA" id="ARBA00004173"/>
    </source>
</evidence>
<proteinExistence type="inferred from homology"/>
<sequence length="424" mass="47923">MSVCRPARCLFSKPSRLPKSSSHHLRPFHTTPCRNARRRPQYPNIKAEDLNLTDKHASERYPAYKPDEEALLAKKYTASQLAAIKAAEATIDPRDLVTQGQERTDPWRMPYKDDLAQVDPILDHPEKIHKVPGNGKFRETTFYEQETAIEQIVNEQMAKLYPDGLPENPDEYDQADLDGAIDAATMQAYLDPRTSYISDSEEATRALADPRYSVIMPELPRIDSRAVRATVTSEQQEEVDPRMTQLLLQLGWPKERVNAIRTKTLVAHNVTNQTRMGKIRSMYYLTIAGNMNGLLGVGEGKSTEPEEAMRKARILAIRNMKPIPRYEGRTIYGEVEGRVGSVRVQLSSRPPGFGLRVQSLIFEMARAAGIQDLAARVPVSRNKMNTVKAVWQALINQKLPEDIARARGKKLVDVRKVYYGRSAN</sequence>
<comment type="subcellular location">
    <subcellularLocation>
        <location evidence="1">Mitochondrion</location>
    </subcellularLocation>
</comment>
<dbReference type="Pfam" id="PF03719">
    <property type="entry name" value="Ribosomal_S5_C"/>
    <property type="match status" value="1"/>
</dbReference>
<dbReference type="SUPFAM" id="SSF54211">
    <property type="entry name" value="Ribosomal protein S5 domain 2-like"/>
    <property type="match status" value="1"/>
</dbReference>
<feature type="domain" description="S5 DRBM" evidence="11">
    <location>
        <begin position="260"/>
        <end position="323"/>
    </location>
</feature>
<keyword evidence="3 8" id="KW-0689">Ribosomal protein</keyword>
<dbReference type="EMBL" id="KV749111">
    <property type="protein sequence ID" value="OCL11135.1"/>
    <property type="molecule type" value="Genomic_DNA"/>
</dbReference>
<dbReference type="GO" id="GO:0006412">
    <property type="term" value="P:translation"/>
    <property type="evidence" value="ECO:0007669"/>
    <property type="project" value="InterPro"/>
</dbReference>
<dbReference type="Proteomes" id="UP000250140">
    <property type="component" value="Unassembled WGS sequence"/>
</dbReference>
<evidence type="ECO:0000256" key="4">
    <source>
        <dbReference type="ARBA" id="ARBA00023128"/>
    </source>
</evidence>
<name>A0A8E2JVF0_9PEZI</name>
<dbReference type="GO" id="GO:0005763">
    <property type="term" value="C:mitochondrial small ribosomal subunit"/>
    <property type="evidence" value="ECO:0007669"/>
    <property type="project" value="UniProtKB-ARBA"/>
</dbReference>
<dbReference type="FunFam" id="3.30.230.10:FF:000041">
    <property type="entry name" value="37S ribosomal protein S5"/>
    <property type="match status" value="1"/>
</dbReference>
<dbReference type="FunFam" id="3.30.160.20:FF:000022">
    <property type="entry name" value="28S ribosomal protein S5, mitochondrial"/>
    <property type="match status" value="1"/>
</dbReference>
<gene>
    <name evidence="12" type="ORF">AOQ84DRAFT_287845</name>
</gene>
<dbReference type="GO" id="GO:0003735">
    <property type="term" value="F:structural constituent of ribosome"/>
    <property type="evidence" value="ECO:0007669"/>
    <property type="project" value="UniProtKB-UniRule"/>
</dbReference>
<dbReference type="InterPro" id="IPR020568">
    <property type="entry name" value="Ribosomal_Su5_D2-typ_SF"/>
</dbReference>
<organism evidence="12 13">
    <name type="scientific">Glonium stellatum</name>
    <dbReference type="NCBI Taxonomy" id="574774"/>
    <lineage>
        <taxon>Eukaryota</taxon>
        <taxon>Fungi</taxon>
        <taxon>Dikarya</taxon>
        <taxon>Ascomycota</taxon>
        <taxon>Pezizomycotina</taxon>
        <taxon>Dothideomycetes</taxon>
        <taxon>Pleosporomycetidae</taxon>
        <taxon>Gloniales</taxon>
        <taxon>Gloniaceae</taxon>
        <taxon>Glonium</taxon>
    </lineage>
</organism>
<protein>
    <recommendedName>
        <fullName evidence="7">Small ribosomal subunit protein uS5m</fullName>
    </recommendedName>
</protein>
<dbReference type="Pfam" id="PF00333">
    <property type="entry name" value="Ribosomal_S5"/>
    <property type="match status" value="1"/>
</dbReference>
<dbReference type="PROSITE" id="PS50881">
    <property type="entry name" value="S5_DSRBD"/>
    <property type="match status" value="1"/>
</dbReference>
<reference evidence="12 13" key="1">
    <citation type="journal article" date="2016" name="Nat. Commun.">
        <title>Ectomycorrhizal ecology is imprinted in the genome of the dominant symbiotic fungus Cenococcum geophilum.</title>
        <authorList>
            <consortium name="DOE Joint Genome Institute"/>
            <person name="Peter M."/>
            <person name="Kohler A."/>
            <person name="Ohm R.A."/>
            <person name="Kuo A."/>
            <person name="Krutzmann J."/>
            <person name="Morin E."/>
            <person name="Arend M."/>
            <person name="Barry K.W."/>
            <person name="Binder M."/>
            <person name="Choi C."/>
            <person name="Clum A."/>
            <person name="Copeland A."/>
            <person name="Grisel N."/>
            <person name="Haridas S."/>
            <person name="Kipfer T."/>
            <person name="LaButti K."/>
            <person name="Lindquist E."/>
            <person name="Lipzen A."/>
            <person name="Maire R."/>
            <person name="Meier B."/>
            <person name="Mihaltcheva S."/>
            <person name="Molinier V."/>
            <person name="Murat C."/>
            <person name="Poggeler S."/>
            <person name="Quandt C.A."/>
            <person name="Sperisen C."/>
            <person name="Tritt A."/>
            <person name="Tisserant E."/>
            <person name="Crous P.W."/>
            <person name="Henrissat B."/>
            <person name="Nehls U."/>
            <person name="Egli S."/>
            <person name="Spatafora J.W."/>
            <person name="Grigoriev I.V."/>
            <person name="Martin F.M."/>
        </authorList>
    </citation>
    <scope>NUCLEOTIDE SEQUENCE [LARGE SCALE GENOMIC DNA]</scope>
    <source>
        <strain evidence="12 13">CBS 207.34</strain>
    </source>
</reference>
<dbReference type="InterPro" id="IPR014721">
    <property type="entry name" value="Ribsml_uS5_D2-typ_fold_subgr"/>
</dbReference>
<dbReference type="AlphaFoldDB" id="A0A8E2JVF0"/>
<evidence type="ECO:0000313" key="13">
    <source>
        <dbReference type="Proteomes" id="UP000250140"/>
    </source>
</evidence>